<sequence>MSNHVLEGANANSDACTSDPSSDGEDSVGGTASDGPTAAEARMENTASSTSPPLPSQPMDPQLLKAATSGDSESLHGMASQHPEVLHGRTPAGNTCLHIASAHGHQEFCKDVLALNMSLLATVSVDIETPLVIAVKSGHASLALVLLAHWRCRQQLTDASAILQKDKNGCNALHHAIRGGHEKLALELIATEAALSRDVNNKEESPMFIAAVKNLTDVIKKLLENSDSPHGGPCSQNALHAAVRKGNPDIARLIMKTRPQLATEENADKSSPMHQAIHDKKIDIVTVLLEHDPSLGYLLCSKSDAPPLNSAAAVGDVDIARELLKHCPDTPYCDKSGFTCLHEAVSNGHTGFVQFVLGSKQLSPLVNMQDHQGRTALHIAAEMRNSKIIPALLLHQGIDITLPNNSGKTARQVLLAATEDNKETIWVCIFFPFRLF</sequence>
<gene>
    <name evidence="3" type="ORF">U9M48_018278</name>
</gene>
<dbReference type="Pfam" id="PF00023">
    <property type="entry name" value="Ank"/>
    <property type="match status" value="1"/>
</dbReference>
<keyword evidence="1" id="KW-0040">ANK repeat</keyword>
<protein>
    <submittedName>
        <fullName evidence="3">Uncharacterized protein</fullName>
    </submittedName>
</protein>
<dbReference type="PANTHER" id="PTHR24121">
    <property type="entry name" value="NO MECHANORECEPTOR POTENTIAL C, ISOFORM D-RELATED"/>
    <property type="match status" value="1"/>
</dbReference>
<feature type="compositionally biased region" description="Polar residues" evidence="2">
    <location>
        <begin position="10"/>
        <end position="21"/>
    </location>
</feature>
<dbReference type="PROSITE" id="PS50088">
    <property type="entry name" value="ANK_REPEAT"/>
    <property type="match status" value="1"/>
</dbReference>
<feature type="region of interest" description="Disordered" evidence="2">
    <location>
        <begin position="1"/>
        <end position="87"/>
    </location>
</feature>
<reference evidence="3 4" key="1">
    <citation type="submission" date="2024-02" db="EMBL/GenBank/DDBJ databases">
        <title>High-quality chromosome-scale genome assembly of Pensacola bahiagrass (Paspalum notatum Flugge var. saurae).</title>
        <authorList>
            <person name="Vega J.M."/>
            <person name="Podio M."/>
            <person name="Orjuela J."/>
            <person name="Siena L.A."/>
            <person name="Pessino S.C."/>
            <person name="Combes M.C."/>
            <person name="Mariac C."/>
            <person name="Albertini E."/>
            <person name="Pupilli F."/>
            <person name="Ortiz J.P.A."/>
            <person name="Leblanc O."/>
        </authorList>
    </citation>
    <scope>NUCLEOTIDE SEQUENCE [LARGE SCALE GENOMIC DNA]</scope>
    <source>
        <strain evidence="3">R1</strain>
        <tissue evidence="3">Leaf</tissue>
    </source>
</reference>
<dbReference type="InterPro" id="IPR002110">
    <property type="entry name" value="Ankyrin_rpt"/>
</dbReference>
<dbReference type="InterPro" id="IPR036770">
    <property type="entry name" value="Ankyrin_rpt-contain_sf"/>
</dbReference>
<dbReference type="Gene3D" id="1.25.40.20">
    <property type="entry name" value="Ankyrin repeat-containing domain"/>
    <property type="match status" value="4"/>
</dbReference>
<feature type="repeat" description="ANK" evidence="1">
    <location>
        <begin position="372"/>
        <end position="405"/>
    </location>
</feature>
<dbReference type="AlphaFoldDB" id="A0AAQ3TCT4"/>
<dbReference type="PANTHER" id="PTHR24121:SF19">
    <property type="entry name" value="OS11G0247700 PROTEIN"/>
    <property type="match status" value="1"/>
</dbReference>
<dbReference type="SMART" id="SM00248">
    <property type="entry name" value="ANK"/>
    <property type="match status" value="9"/>
</dbReference>
<name>A0AAQ3TCT4_PASNO</name>
<proteinExistence type="predicted"/>
<organism evidence="3 4">
    <name type="scientific">Paspalum notatum var. saurae</name>
    <dbReference type="NCBI Taxonomy" id="547442"/>
    <lineage>
        <taxon>Eukaryota</taxon>
        <taxon>Viridiplantae</taxon>
        <taxon>Streptophyta</taxon>
        <taxon>Embryophyta</taxon>
        <taxon>Tracheophyta</taxon>
        <taxon>Spermatophyta</taxon>
        <taxon>Magnoliopsida</taxon>
        <taxon>Liliopsida</taxon>
        <taxon>Poales</taxon>
        <taxon>Poaceae</taxon>
        <taxon>PACMAD clade</taxon>
        <taxon>Panicoideae</taxon>
        <taxon>Andropogonodae</taxon>
        <taxon>Paspaleae</taxon>
        <taxon>Paspalinae</taxon>
        <taxon>Paspalum</taxon>
    </lineage>
</organism>
<dbReference type="SUPFAM" id="SSF48403">
    <property type="entry name" value="Ankyrin repeat"/>
    <property type="match status" value="1"/>
</dbReference>
<evidence type="ECO:0000313" key="3">
    <source>
        <dbReference type="EMBL" id="WVZ69504.1"/>
    </source>
</evidence>
<dbReference type="Proteomes" id="UP001341281">
    <property type="component" value="Chromosome 04"/>
</dbReference>
<evidence type="ECO:0000256" key="1">
    <source>
        <dbReference type="PROSITE-ProRule" id="PRU00023"/>
    </source>
</evidence>
<evidence type="ECO:0000313" key="4">
    <source>
        <dbReference type="Proteomes" id="UP001341281"/>
    </source>
</evidence>
<dbReference type="PROSITE" id="PS50297">
    <property type="entry name" value="ANK_REP_REGION"/>
    <property type="match status" value="1"/>
</dbReference>
<dbReference type="Pfam" id="PF12796">
    <property type="entry name" value="Ank_2"/>
    <property type="match status" value="3"/>
</dbReference>
<evidence type="ECO:0000256" key="2">
    <source>
        <dbReference type="SAM" id="MobiDB-lite"/>
    </source>
</evidence>
<dbReference type="EMBL" id="CP144748">
    <property type="protein sequence ID" value="WVZ69504.1"/>
    <property type="molecule type" value="Genomic_DNA"/>
</dbReference>
<keyword evidence="4" id="KW-1185">Reference proteome</keyword>
<accession>A0AAQ3TCT4</accession>